<evidence type="ECO:0000259" key="1">
    <source>
        <dbReference type="Pfam" id="PF06012"/>
    </source>
</evidence>
<keyword evidence="3" id="KW-1185">Reference proteome</keyword>
<evidence type="ECO:0000313" key="3">
    <source>
        <dbReference type="Proteomes" id="UP000268162"/>
    </source>
</evidence>
<reference evidence="3" key="1">
    <citation type="journal article" date="2018" name="Nat. Microbiol.">
        <title>Leveraging single-cell genomics to expand the fungal tree of life.</title>
        <authorList>
            <person name="Ahrendt S.R."/>
            <person name="Quandt C.A."/>
            <person name="Ciobanu D."/>
            <person name="Clum A."/>
            <person name="Salamov A."/>
            <person name="Andreopoulos B."/>
            <person name="Cheng J.F."/>
            <person name="Woyke T."/>
            <person name="Pelin A."/>
            <person name="Henrissat B."/>
            <person name="Reynolds N.K."/>
            <person name="Benny G.L."/>
            <person name="Smith M.E."/>
            <person name="James T.Y."/>
            <person name="Grigoriev I.V."/>
        </authorList>
    </citation>
    <scope>NUCLEOTIDE SEQUENCE [LARGE SCALE GENOMIC DNA]</scope>
    <source>
        <strain evidence="3">RSA 468</strain>
    </source>
</reference>
<protein>
    <recommendedName>
        <fullName evidence="1">DUF908 domain-containing protein</fullName>
    </recommendedName>
</protein>
<dbReference type="AlphaFoldDB" id="A0A4V1J5R6"/>
<feature type="non-terminal residue" evidence="2">
    <location>
        <position position="120"/>
    </location>
</feature>
<dbReference type="EMBL" id="ML002231">
    <property type="protein sequence ID" value="RKP39989.1"/>
    <property type="molecule type" value="Genomic_DNA"/>
</dbReference>
<dbReference type="Proteomes" id="UP000268162">
    <property type="component" value="Unassembled WGS sequence"/>
</dbReference>
<name>A0A4V1J5R6_9FUNG</name>
<feature type="domain" description="DUF908" evidence="1">
    <location>
        <begin position="74"/>
        <end position="119"/>
    </location>
</feature>
<accession>A0A4V1J5R6</accession>
<proteinExistence type="predicted"/>
<dbReference type="STRING" id="215637.A0A4V1J5R6"/>
<dbReference type="Pfam" id="PF06012">
    <property type="entry name" value="DUF908"/>
    <property type="match status" value="1"/>
</dbReference>
<dbReference type="InterPro" id="IPR010309">
    <property type="entry name" value="E3_Ub_ligase_DUF908"/>
</dbReference>
<sequence length="120" mass="13909">PHDLQRLKTQLLECPDDGIAGLVAGTTSWKYHRGDIFQWIPVLNRFDSILEQVCQDYGLYRGVQVKPFPEPTWALVCAILQFTRLLMENSINRNLYNSLNQLRALLYTCHLEVLEATLYI</sequence>
<evidence type="ECO:0000313" key="2">
    <source>
        <dbReference type="EMBL" id="RKP39989.1"/>
    </source>
</evidence>
<gene>
    <name evidence="2" type="ORF">BJ085DRAFT_11892</name>
</gene>
<organism evidence="2 3">
    <name type="scientific">Dimargaris cristalligena</name>
    <dbReference type="NCBI Taxonomy" id="215637"/>
    <lineage>
        <taxon>Eukaryota</taxon>
        <taxon>Fungi</taxon>
        <taxon>Fungi incertae sedis</taxon>
        <taxon>Zoopagomycota</taxon>
        <taxon>Kickxellomycotina</taxon>
        <taxon>Dimargaritomycetes</taxon>
        <taxon>Dimargaritales</taxon>
        <taxon>Dimargaritaceae</taxon>
        <taxon>Dimargaris</taxon>
    </lineage>
</organism>
<feature type="non-terminal residue" evidence="2">
    <location>
        <position position="1"/>
    </location>
</feature>